<sequence length="357" mass="39661">MRLLETNKDVQVVLFDCNPDMRRITGFNKGPSDPQDPKYDPKDRYNTVADRVTFVQGDLALLSHVLAVFDKHEPTSVFHLGALLSAGADANPTLGFDVDLLGTRHVFEAARIYCQHNKKPPVRVLFPSTIASFGLFPFTDPNDIHKLVVRPPKPEDKLVVPNEAIQLPTTMYGVSKVSVERLGEHYHAKGWIDFWAVRFPSVVGAARGPGGTTAYSTLMIQEPLMDKAYEVYVSSDTRLDIIYVKDAVDALIRLHDAKDLKLRRVYNIAGIRIGGEAPQASDIAAAVKLVKPNAAAITYKQNDQLTAIVHTFGILDAKATYDDLQWAGPTFDLKQTIIDCKSEIDQYPGRIKAIELY</sequence>
<feature type="domain" description="NAD-dependent epimerase/dehydratase" evidence="2">
    <location>
        <begin position="48"/>
        <end position="269"/>
    </location>
</feature>
<evidence type="ECO:0000259" key="2">
    <source>
        <dbReference type="Pfam" id="PF01370"/>
    </source>
</evidence>
<dbReference type="STRING" id="395963.Bind_2516"/>
<proteinExistence type="inferred from homology"/>
<dbReference type="SUPFAM" id="SSF51735">
    <property type="entry name" value="NAD(P)-binding Rossmann-fold domains"/>
    <property type="match status" value="1"/>
</dbReference>
<dbReference type="PANTHER" id="PTHR42687">
    <property type="entry name" value="L-THREONINE 3-DEHYDROGENASE"/>
    <property type="match status" value="1"/>
</dbReference>
<name>B2IIG7_BEII9</name>
<evidence type="ECO:0000313" key="3">
    <source>
        <dbReference type="EMBL" id="ACB96120.1"/>
    </source>
</evidence>
<dbReference type="EMBL" id="CP001016">
    <property type="protein sequence ID" value="ACB96120.1"/>
    <property type="molecule type" value="Genomic_DNA"/>
</dbReference>
<dbReference type="InterPro" id="IPR051225">
    <property type="entry name" value="NAD(P)_epim/dehydratase"/>
</dbReference>
<dbReference type="GO" id="GO:0006567">
    <property type="term" value="P:L-threonine catabolic process"/>
    <property type="evidence" value="ECO:0007669"/>
    <property type="project" value="TreeGrafter"/>
</dbReference>
<gene>
    <name evidence="3" type="ordered locus">Bind_2516</name>
</gene>
<dbReference type="HOGENOM" id="CLU_007383_19_1_5"/>
<reference evidence="4" key="1">
    <citation type="submission" date="2008-03" db="EMBL/GenBank/DDBJ databases">
        <title>Complete sequence of chromosome of Beijerinckia indica subsp. indica ATCC 9039.</title>
        <authorList>
            <consortium name="US DOE Joint Genome Institute"/>
            <person name="Copeland A."/>
            <person name="Lucas S."/>
            <person name="Lapidus A."/>
            <person name="Glavina del Rio T."/>
            <person name="Dalin E."/>
            <person name="Tice H."/>
            <person name="Bruce D."/>
            <person name="Goodwin L."/>
            <person name="Pitluck S."/>
            <person name="LaButti K."/>
            <person name="Schmutz J."/>
            <person name="Larimer F."/>
            <person name="Land M."/>
            <person name="Hauser L."/>
            <person name="Kyrpides N."/>
            <person name="Mikhailova N."/>
            <person name="Dunfield P.F."/>
            <person name="Dedysh S.N."/>
            <person name="Liesack W."/>
            <person name="Saw J.H."/>
            <person name="Alam M."/>
            <person name="Chen Y."/>
            <person name="Murrell J.C."/>
            <person name="Richardson P."/>
        </authorList>
    </citation>
    <scope>NUCLEOTIDE SEQUENCE [LARGE SCALE GENOMIC DNA]</scope>
    <source>
        <strain evidence="4">ATCC 9039 / DSM 1715 / NCIMB 8712</strain>
    </source>
</reference>
<dbReference type="Pfam" id="PF01370">
    <property type="entry name" value="Epimerase"/>
    <property type="match status" value="1"/>
</dbReference>
<dbReference type="eggNOG" id="COG0451">
    <property type="taxonomic scope" value="Bacteria"/>
</dbReference>
<dbReference type="InterPro" id="IPR036291">
    <property type="entry name" value="NAD(P)-bd_dom_sf"/>
</dbReference>
<dbReference type="Proteomes" id="UP000001695">
    <property type="component" value="Chromosome"/>
</dbReference>
<keyword evidence="4" id="KW-1185">Reference proteome</keyword>
<dbReference type="PANTHER" id="PTHR42687:SF1">
    <property type="entry name" value="L-THREONINE 3-DEHYDROGENASE, MITOCHONDRIAL"/>
    <property type="match status" value="1"/>
</dbReference>
<dbReference type="KEGG" id="bid:Bind_2516"/>
<dbReference type="AlphaFoldDB" id="B2IIG7"/>
<dbReference type="InterPro" id="IPR001509">
    <property type="entry name" value="Epimerase_deHydtase"/>
</dbReference>
<dbReference type="Gene3D" id="3.40.50.720">
    <property type="entry name" value="NAD(P)-binding Rossmann-like Domain"/>
    <property type="match status" value="1"/>
</dbReference>
<protein>
    <submittedName>
        <fullName evidence="3">NAD-dependent epimerase/dehydratase</fullName>
    </submittedName>
</protein>
<evidence type="ECO:0000313" key="4">
    <source>
        <dbReference type="Proteomes" id="UP000001695"/>
    </source>
</evidence>
<evidence type="ECO:0000256" key="1">
    <source>
        <dbReference type="ARBA" id="ARBA00007637"/>
    </source>
</evidence>
<reference evidence="3 4" key="2">
    <citation type="journal article" date="2010" name="J. Bacteriol.">
        <title>Complete genome sequence of Beijerinckia indica subsp. indica.</title>
        <authorList>
            <person name="Tamas I."/>
            <person name="Dedysh S.N."/>
            <person name="Liesack W."/>
            <person name="Stott M.B."/>
            <person name="Alam M."/>
            <person name="Murrell J.C."/>
            <person name="Dunfield P.F."/>
        </authorList>
    </citation>
    <scope>NUCLEOTIDE SEQUENCE [LARGE SCALE GENOMIC DNA]</scope>
    <source>
        <strain evidence="4">ATCC 9039 / DSM 1715 / NCIMB 8712</strain>
    </source>
</reference>
<accession>B2IIG7</accession>
<organism evidence="3 4">
    <name type="scientific">Beijerinckia indica subsp. indica (strain ATCC 9039 / DSM 1715 / NCIMB 8712)</name>
    <dbReference type="NCBI Taxonomy" id="395963"/>
    <lineage>
        <taxon>Bacteria</taxon>
        <taxon>Pseudomonadati</taxon>
        <taxon>Pseudomonadota</taxon>
        <taxon>Alphaproteobacteria</taxon>
        <taxon>Hyphomicrobiales</taxon>
        <taxon>Beijerinckiaceae</taxon>
        <taxon>Beijerinckia</taxon>
    </lineage>
</organism>
<comment type="similarity">
    <text evidence="1">Belongs to the NAD(P)-dependent epimerase/dehydratase family.</text>
</comment>
<dbReference type="GO" id="GO:0008743">
    <property type="term" value="F:L-threonine 3-dehydrogenase activity"/>
    <property type="evidence" value="ECO:0007669"/>
    <property type="project" value="TreeGrafter"/>
</dbReference>